<dbReference type="AlphaFoldDB" id="A0A1D9M9H2"/>
<evidence type="ECO:0000313" key="3">
    <source>
        <dbReference type="Proteomes" id="UP000176562"/>
    </source>
</evidence>
<dbReference type="Proteomes" id="UP000176562">
    <property type="component" value="Chromosome"/>
</dbReference>
<dbReference type="EMBL" id="CP017781">
    <property type="protein sequence ID" value="AOZ68471.1"/>
    <property type="molecule type" value="Genomic_DNA"/>
</dbReference>
<accession>A0A1D9M9H2</accession>
<gene>
    <name evidence="2" type="ORF">LPB142_03380</name>
</gene>
<reference evidence="2 3" key="1">
    <citation type="submission" date="2016-10" db="EMBL/GenBank/DDBJ databases">
        <title>Rhodobacter sp. LPB0142, isolated from sea water.</title>
        <authorList>
            <person name="Kim E."/>
            <person name="Yi H."/>
        </authorList>
    </citation>
    <scope>NUCLEOTIDE SEQUENCE [LARGE SCALE GENOMIC DNA]</scope>
    <source>
        <strain evidence="2 3">LPB0142</strain>
    </source>
</reference>
<keyword evidence="1" id="KW-0732">Signal</keyword>
<evidence type="ECO:0008006" key="4">
    <source>
        <dbReference type="Google" id="ProtNLM"/>
    </source>
</evidence>
<protein>
    <recommendedName>
        <fullName evidence="4">Lipoprotein</fullName>
    </recommendedName>
</protein>
<dbReference type="RefSeq" id="WP_071165519.1">
    <property type="nucleotide sequence ID" value="NZ_CP017781.1"/>
</dbReference>
<dbReference type="STRING" id="1850250.LPB142_03380"/>
<dbReference type="KEGG" id="rhp:LPB142_03380"/>
<sequence length="118" mass="11497">MTFSMTTKLIAVAALPLLAACGGGGDIAGPVALSEQSLVAPTPGPITTHPIVGRYKVPAGTTPTGDTGYAMANTTRTNATIVDGTAAQCGPANSPAYSDGCAHAAGLPAASTPYLPAN</sequence>
<feature type="signal peptide" evidence="1">
    <location>
        <begin position="1"/>
        <end position="19"/>
    </location>
</feature>
<feature type="chain" id="PRO_5009443413" description="Lipoprotein" evidence="1">
    <location>
        <begin position="20"/>
        <end position="118"/>
    </location>
</feature>
<proteinExistence type="predicted"/>
<name>A0A1D9M9H2_9RHOB</name>
<evidence type="ECO:0000313" key="2">
    <source>
        <dbReference type="EMBL" id="AOZ68471.1"/>
    </source>
</evidence>
<evidence type="ECO:0000256" key="1">
    <source>
        <dbReference type="SAM" id="SignalP"/>
    </source>
</evidence>
<organism evidence="2 3">
    <name type="scientific">Rhodobacter xanthinilyticus</name>
    <dbReference type="NCBI Taxonomy" id="1850250"/>
    <lineage>
        <taxon>Bacteria</taxon>
        <taxon>Pseudomonadati</taxon>
        <taxon>Pseudomonadota</taxon>
        <taxon>Alphaproteobacteria</taxon>
        <taxon>Rhodobacterales</taxon>
        <taxon>Rhodobacter group</taxon>
        <taxon>Rhodobacter</taxon>
    </lineage>
</organism>
<keyword evidence="3" id="KW-1185">Reference proteome</keyword>